<dbReference type="AlphaFoldDB" id="A0A2X0VBU5"/>
<proteinExistence type="predicted"/>
<protein>
    <submittedName>
        <fullName evidence="1">Uncharacterized protein</fullName>
    </submittedName>
</protein>
<dbReference type="RefSeq" id="WP_220087020.1">
    <property type="nucleotide sequence ID" value="NZ_UAPV01000001.1"/>
</dbReference>
<reference evidence="1 2" key="1">
    <citation type="submission" date="2018-06" db="EMBL/GenBank/DDBJ databases">
        <authorList>
            <consortium name="Pathogen Informatics"/>
            <person name="Doyle S."/>
        </authorList>
    </citation>
    <scope>NUCLEOTIDE SEQUENCE [LARGE SCALE GENOMIC DNA]</scope>
    <source>
        <strain evidence="1 2">NCTC13093</strain>
    </source>
</reference>
<evidence type="ECO:0000313" key="2">
    <source>
        <dbReference type="Proteomes" id="UP000250086"/>
    </source>
</evidence>
<keyword evidence="2" id="KW-1185">Reference proteome</keyword>
<sequence length="41" mass="4553">MRFIEISTIELRSLVVADPGKEEIAFANTKGDIIYIGVNDN</sequence>
<dbReference type="Proteomes" id="UP000250086">
    <property type="component" value="Unassembled WGS sequence"/>
</dbReference>
<dbReference type="EMBL" id="UAPV01000001">
    <property type="protein sequence ID" value="SPT70666.1"/>
    <property type="molecule type" value="Genomic_DNA"/>
</dbReference>
<name>A0A2X0VBU5_9GAMM</name>
<organism evidence="1 2">
    <name type="scientific">Anaerobiospirillum thomasii</name>
    <dbReference type="NCBI Taxonomy" id="179995"/>
    <lineage>
        <taxon>Bacteria</taxon>
        <taxon>Pseudomonadati</taxon>
        <taxon>Pseudomonadota</taxon>
        <taxon>Gammaproteobacteria</taxon>
        <taxon>Aeromonadales</taxon>
        <taxon>Succinivibrionaceae</taxon>
        <taxon>Anaerobiospirillum</taxon>
    </lineage>
</organism>
<evidence type="ECO:0000313" key="1">
    <source>
        <dbReference type="EMBL" id="SPT70666.1"/>
    </source>
</evidence>
<gene>
    <name evidence="1" type="ORF">NCTC13093_02084</name>
</gene>
<accession>A0A2X0VBU5</accession>